<dbReference type="InterPro" id="IPR011993">
    <property type="entry name" value="PH-like_dom_sf"/>
</dbReference>
<dbReference type="CDD" id="cd00177">
    <property type="entry name" value="START"/>
    <property type="match status" value="1"/>
</dbReference>
<keyword evidence="2" id="KW-0256">Endoplasmic reticulum</keyword>
<dbReference type="Pfam" id="PF07059">
    <property type="entry name" value="EDR2_C"/>
    <property type="match status" value="1"/>
</dbReference>
<feature type="compositionally biased region" description="Polar residues" evidence="3">
    <location>
        <begin position="423"/>
        <end position="433"/>
    </location>
</feature>
<dbReference type="SUPFAM" id="SSF55961">
    <property type="entry name" value="Bet v1-like"/>
    <property type="match status" value="1"/>
</dbReference>
<dbReference type="Proteomes" id="UP001085076">
    <property type="component" value="Miscellaneous, Linkage group lg05"/>
</dbReference>
<dbReference type="Pfam" id="PF01852">
    <property type="entry name" value="START"/>
    <property type="match status" value="1"/>
</dbReference>
<dbReference type="GO" id="GO:0008289">
    <property type="term" value="F:lipid binding"/>
    <property type="evidence" value="ECO:0007669"/>
    <property type="project" value="InterPro"/>
</dbReference>
<comment type="caution">
    <text evidence="6">The sequence shown here is derived from an EMBL/GenBank/DDBJ whole genome shotgun (WGS) entry which is preliminary data.</text>
</comment>
<dbReference type="SMART" id="SM00233">
    <property type="entry name" value="PH"/>
    <property type="match status" value="1"/>
</dbReference>
<dbReference type="SMART" id="SM00234">
    <property type="entry name" value="START"/>
    <property type="match status" value="1"/>
</dbReference>
<dbReference type="PROSITE" id="PS50848">
    <property type="entry name" value="START"/>
    <property type="match status" value="1"/>
</dbReference>
<dbReference type="PANTHER" id="PTHR12136:SF100">
    <property type="entry name" value="PROTEIN ENHANCED DISEASE RESISTANCE 2-LIKE"/>
    <property type="match status" value="1"/>
</dbReference>
<dbReference type="PROSITE" id="PS50003">
    <property type="entry name" value="PH_DOMAIN"/>
    <property type="match status" value="1"/>
</dbReference>
<dbReference type="InterPro" id="IPR002913">
    <property type="entry name" value="START_lipid-bd_dom"/>
</dbReference>
<reference evidence="6" key="2">
    <citation type="journal article" date="2022" name="Hortic Res">
        <title>The genome of Dioscorea zingiberensis sheds light on the biosynthesis, origin and evolution of the medicinally important diosgenin saponins.</title>
        <authorList>
            <person name="Li Y."/>
            <person name="Tan C."/>
            <person name="Li Z."/>
            <person name="Guo J."/>
            <person name="Li S."/>
            <person name="Chen X."/>
            <person name="Wang C."/>
            <person name="Dai X."/>
            <person name="Yang H."/>
            <person name="Song W."/>
            <person name="Hou L."/>
            <person name="Xu J."/>
            <person name="Tong Z."/>
            <person name="Xu A."/>
            <person name="Yuan X."/>
            <person name="Wang W."/>
            <person name="Yang Q."/>
            <person name="Chen L."/>
            <person name="Sun Z."/>
            <person name="Wang K."/>
            <person name="Pan B."/>
            <person name="Chen J."/>
            <person name="Bao Y."/>
            <person name="Liu F."/>
            <person name="Qi X."/>
            <person name="Gang D.R."/>
            <person name="Wen J."/>
            <person name="Li J."/>
        </authorList>
    </citation>
    <scope>NUCLEOTIDE SEQUENCE</scope>
    <source>
        <strain evidence="6">Dzin_1.0</strain>
    </source>
</reference>
<dbReference type="Gene3D" id="3.30.530.20">
    <property type="match status" value="1"/>
</dbReference>
<dbReference type="InterPro" id="IPR045096">
    <property type="entry name" value="EDR2-like"/>
</dbReference>
<evidence type="ECO:0000259" key="4">
    <source>
        <dbReference type="PROSITE" id="PS50003"/>
    </source>
</evidence>
<organism evidence="6 7">
    <name type="scientific">Dioscorea zingiberensis</name>
    <dbReference type="NCBI Taxonomy" id="325984"/>
    <lineage>
        <taxon>Eukaryota</taxon>
        <taxon>Viridiplantae</taxon>
        <taxon>Streptophyta</taxon>
        <taxon>Embryophyta</taxon>
        <taxon>Tracheophyta</taxon>
        <taxon>Spermatophyta</taxon>
        <taxon>Magnoliopsida</taxon>
        <taxon>Liliopsida</taxon>
        <taxon>Dioscoreales</taxon>
        <taxon>Dioscoreaceae</taxon>
        <taxon>Dioscorea</taxon>
    </lineage>
</organism>
<feature type="domain" description="PH" evidence="4">
    <location>
        <begin position="3"/>
        <end position="110"/>
    </location>
</feature>
<feature type="region of interest" description="Disordered" evidence="3">
    <location>
        <begin position="412"/>
        <end position="452"/>
    </location>
</feature>
<name>A0A9D5CCQ9_9LILI</name>
<feature type="domain" description="START" evidence="5">
    <location>
        <begin position="200"/>
        <end position="372"/>
    </location>
</feature>
<dbReference type="GO" id="GO:0005783">
    <property type="term" value="C:endoplasmic reticulum"/>
    <property type="evidence" value="ECO:0007669"/>
    <property type="project" value="UniProtKB-SubCell"/>
</dbReference>
<dbReference type="InterPro" id="IPR023393">
    <property type="entry name" value="START-like_dom_sf"/>
</dbReference>
<gene>
    <name evidence="6" type="ORF">J5N97_018870</name>
</gene>
<dbReference type="EMBL" id="JAGGNH010000005">
    <property type="protein sequence ID" value="KAJ0970911.1"/>
    <property type="molecule type" value="Genomic_DNA"/>
</dbReference>
<dbReference type="PANTHER" id="PTHR12136">
    <property type="entry name" value="ENHANCED DISEASE RESISTANCE-RELATED"/>
    <property type="match status" value="1"/>
</dbReference>
<proteinExistence type="predicted"/>
<dbReference type="InterPro" id="IPR009769">
    <property type="entry name" value="EDR2_C"/>
</dbReference>
<dbReference type="SUPFAM" id="SSF50729">
    <property type="entry name" value="PH domain-like"/>
    <property type="match status" value="1"/>
</dbReference>
<evidence type="ECO:0000256" key="2">
    <source>
        <dbReference type="ARBA" id="ARBA00022824"/>
    </source>
</evidence>
<comment type="subcellular location">
    <subcellularLocation>
        <location evidence="1">Endoplasmic reticulum</location>
    </subcellularLocation>
</comment>
<sequence>MSKVEYEGWMVRYGRRKIGRSYIHMRYFVLETRLLAYYKRKPQNNVVPIKTLLIDGNCRVEDRGLKTHHGHMVYVLCVYNKKEKYHRITMAAFNIQEALVWKEKIEFVIDQHQGSMSVNGNKVYPPIDYKSCMENGRNASSSDRDSQGSPEDEEESNPTLARRTTIGNGPPESVLDWTREVDSGLSNQNNSDQVFSRKHWRLVRCQNGLRIFEELLEVDYLPRSCSRAMKAVGVVDATCESIFELVMSMDGTRFEWDCSFQYGSLVEEVDGHTAILYHRLQLDWFPTFVWPRDLCYVRYWRRNDDGSYVVLFQSREHPNCHPQPGFVRAHVESGGFNISPLKPRNGRPRTQVQHLMQIDLKGWGVGYFPSFQQHCLLQMLNSVAGLREWFAQTDEMHKVPRIPMMVNMTSDSVSSKKEHKTQDNSIRAGSSLDQMHAASRHSTMLDEESEEDEDYQIPEPEQEAYSAKLENDVKRTVVEDEPSDQIDFACFSGNLRRDDRDTSRDCWRISDGNNFRVRSKHFSYDKTKIPAGKHLMELVAVDWFKDVKRMDHVARRQGCAVQVASEKGLFSLAINVQVPGSTHYSMVFYFVTKQLVPGSLLQRFVDGDDEFRNSRFKLIPSVPKGSWIVRQSVGSTPCLLGKAVDCTYIRGPKYLEIDIDIGSSTVANGVLGLVCGVITTLVVDMAFLVQANTFDELPERLIGAVRVSHVELSSAVVPVLESSPSVDSKR</sequence>
<dbReference type="CDD" id="cd00821">
    <property type="entry name" value="PH"/>
    <property type="match status" value="1"/>
</dbReference>
<dbReference type="InterPro" id="IPR001849">
    <property type="entry name" value="PH_domain"/>
</dbReference>
<dbReference type="AlphaFoldDB" id="A0A9D5CCQ9"/>
<evidence type="ECO:0000256" key="1">
    <source>
        <dbReference type="ARBA" id="ARBA00004240"/>
    </source>
</evidence>
<evidence type="ECO:0000259" key="5">
    <source>
        <dbReference type="PROSITE" id="PS50848"/>
    </source>
</evidence>
<evidence type="ECO:0008006" key="8">
    <source>
        <dbReference type="Google" id="ProtNLM"/>
    </source>
</evidence>
<feature type="region of interest" description="Disordered" evidence="3">
    <location>
        <begin position="134"/>
        <end position="173"/>
    </location>
</feature>
<keyword evidence="7" id="KW-1185">Reference proteome</keyword>
<evidence type="ECO:0000256" key="3">
    <source>
        <dbReference type="SAM" id="MobiDB-lite"/>
    </source>
</evidence>
<protein>
    <recommendedName>
        <fullName evidence="8">Protein ENHANCED DISEASE RESISTANCE 2-like</fullName>
    </recommendedName>
</protein>
<evidence type="ECO:0000313" key="7">
    <source>
        <dbReference type="Proteomes" id="UP001085076"/>
    </source>
</evidence>
<evidence type="ECO:0000313" key="6">
    <source>
        <dbReference type="EMBL" id="KAJ0970911.1"/>
    </source>
</evidence>
<accession>A0A9D5CCQ9</accession>
<dbReference type="Gene3D" id="2.30.29.30">
    <property type="entry name" value="Pleckstrin-homology domain (PH domain)/Phosphotyrosine-binding domain (PTB)"/>
    <property type="match status" value="1"/>
</dbReference>
<dbReference type="OrthoDB" id="9970435at2759"/>
<reference evidence="6" key="1">
    <citation type="submission" date="2021-03" db="EMBL/GenBank/DDBJ databases">
        <authorList>
            <person name="Li Z."/>
            <person name="Yang C."/>
        </authorList>
    </citation>
    <scope>NUCLEOTIDE SEQUENCE</scope>
    <source>
        <strain evidence="6">Dzin_1.0</strain>
        <tissue evidence="6">Leaf</tissue>
    </source>
</reference>